<gene>
    <name evidence="5" type="ORF">A2537_00375</name>
</gene>
<evidence type="ECO:0000256" key="1">
    <source>
        <dbReference type="ARBA" id="ARBA00023002"/>
    </source>
</evidence>
<dbReference type="SUPFAM" id="SSF56762">
    <property type="entry name" value="HydB/Nqo4-like"/>
    <property type="match status" value="1"/>
</dbReference>
<dbReference type="GO" id="GO:0016651">
    <property type="term" value="F:oxidoreductase activity, acting on NAD(P)H"/>
    <property type="evidence" value="ECO:0007669"/>
    <property type="project" value="InterPro"/>
</dbReference>
<dbReference type="PANTHER" id="PTHR43485">
    <property type="entry name" value="HYDROGENASE-4 COMPONENT G"/>
    <property type="match status" value="1"/>
</dbReference>
<dbReference type="Gene3D" id="1.10.645.10">
    <property type="entry name" value="Cytochrome-c3 Hydrogenase, chain B"/>
    <property type="match status" value="1"/>
</dbReference>
<dbReference type="SUPFAM" id="SSF143243">
    <property type="entry name" value="Nqo5-like"/>
    <property type="match status" value="1"/>
</dbReference>
<dbReference type="InterPro" id="IPR037232">
    <property type="entry name" value="NADH_quin_OxRdtase_su_C/D-like"/>
</dbReference>
<organism evidence="5 6">
    <name type="scientific">Candidatus Magasanikbacteria bacterium RIFOXYD2_FULL_36_9</name>
    <dbReference type="NCBI Taxonomy" id="1798707"/>
    <lineage>
        <taxon>Bacteria</taxon>
        <taxon>Candidatus Magasanikiibacteriota</taxon>
    </lineage>
</organism>
<keyword evidence="1" id="KW-0560">Oxidoreductase</keyword>
<evidence type="ECO:0000313" key="6">
    <source>
        <dbReference type="Proteomes" id="UP000178490"/>
    </source>
</evidence>
<dbReference type="Gene3D" id="3.30.460.80">
    <property type="entry name" value="NADH:ubiquinone oxidoreductase, 30kDa subunit"/>
    <property type="match status" value="1"/>
</dbReference>
<dbReference type="InterPro" id="IPR052197">
    <property type="entry name" value="ComplexI_49kDa-like"/>
</dbReference>
<dbReference type="Pfam" id="PF00346">
    <property type="entry name" value="Complex1_49kDa"/>
    <property type="match status" value="1"/>
</dbReference>
<sequence length="519" mass="57800">MSISNIQKYIPEKTEVVYHDNLAMFPVALENIVKVCQNLAQQHGLLLKTITALDERAETGYFRILYLFGLPKENVVLAPYILVKDEFPSITNIINTASVFERKIKSFFGLTPVGHPNLRSIVLHENWPANIFPLRKDFDWRTRPAVANGEFVFDKIEGEGIYEIPVGPVHAGIIEPGHFRFNVAGEEILSLEPRLGYSHKGTEKLFETLSLENKVKLSERISGDTSFSHSLAFCQAVEKLTATDVSVRAKYLRIIFAELERIANHIGDIGAILGDTGFNFGAAHGSRLREVALQINERLTGSRFLRCVNVLGGVTKDIDAVQAKQLIVDLDLLLKDFNEVIQISNNSISVLNRLRDAGTLDYQIAMDHGVTGVPCRAVGVEADARVDFAYSEYDKFELQIQTEKTGDVYARYMVRIKEVIVSIELIKKVASNLPVSDKLITAVGPFKKNAFAVSLVEGWRGEIIHIVATDKNGEISRVDVRDPSFLNWTAVGYAGKGNMVPDFPLINKSFSLSYTGNDL</sequence>
<evidence type="ECO:0000259" key="4">
    <source>
        <dbReference type="Pfam" id="PF00346"/>
    </source>
</evidence>
<dbReference type="InterPro" id="IPR001268">
    <property type="entry name" value="NADH_UbQ_OxRdtase_30kDa_su"/>
</dbReference>
<dbReference type="GO" id="GO:0051287">
    <property type="term" value="F:NAD binding"/>
    <property type="evidence" value="ECO:0007669"/>
    <property type="project" value="InterPro"/>
</dbReference>
<comment type="caution">
    <text evidence="5">The sequence shown here is derived from an EMBL/GenBank/DDBJ whole genome shotgun (WGS) entry which is preliminary data.</text>
</comment>
<evidence type="ECO:0000313" key="5">
    <source>
        <dbReference type="EMBL" id="OGH89112.1"/>
    </source>
</evidence>
<protein>
    <recommendedName>
        <fullName evidence="7">NADH-quinone oxidoreductase subunit D domain-containing protein</fullName>
    </recommendedName>
</protein>
<dbReference type="AlphaFoldDB" id="A0A1F6NYV2"/>
<dbReference type="Pfam" id="PF00329">
    <property type="entry name" value="Complex1_30kDa"/>
    <property type="match status" value="1"/>
</dbReference>
<dbReference type="Proteomes" id="UP000178490">
    <property type="component" value="Unassembled WGS sequence"/>
</dbReference>
<feature type="domain" description="NADH-quinone oxidoreductase subunit D" evidence="4">
    <location>
        <begin position="282"/>
        <end position="511"/>
    </location>
</feature>
<keyword evidence="2" id="KW-0520">NAD</keyword>
<evidence type="ECO:0000256" key="2">
    <source>
        <dbReference type="ARBA" id="ARBA00023027"/>
    </source>
</evidence>
<dbReference type="EMBL" id="MFRC01000044">
    <property type="protein sequence ID" value="OGH89112.1"/>
    <property type="molecule type" value="Genomic_DNA"/>
</dbReference>
<evidence type="ECO:0008006" key="7">
    <source>
        <dbReference type="Google" id="ProtNLM"/>
    </source>
</evidence>
<reference evidence="5 6" key="1">
    <citation type="journal article" date="2016" name="Nat. Commun.">
        <title>Thousands of microbial genomes shed light on interconnected biogeochemical processes in an aquifer system.</title>
        <authorList>
            <person name="Anantharaman K."/>
            <person name="Brown C.T."/>
            <person name="Hug L.A."/>
            <person name="Sharon I."/>
            <person name="Castelle C.J."/>
            <person name="Probst A.J."/>
            <person name="Thomas B.C."/>
            <person name="Singh A."/>
            <person name="Wilkins M.J."/>
            <person name="Karaoz U."/>
            <person name="Brodie E.L."/>
            <person name="Williams K.H."/>
            <person name="Hubbard S.S."/>
            <person name="Banfield J.F."/>
        </authorList>
    </citation>
    <scope>NUCLEOTIDE SEQUENCE [LARGE SCALE GENOMIC DNA]</scope>
</reference>
<dbReference type="GO" id="GO:0048038">
    <property type="term" value="F:quinone binding"/>
    <property type="evidence" value="ECO:0007669"/>
    <property type="project" value="InterPro"/>
</dbReference>
<dbReference type="InterPro" id="IPR029014">
    <property type="entry name" value="NiFe-Hase_large"/>
</dbReference>
<evidence type="ECO:0000259" key="3">
    <source>
        <dbReference type="Pfam" id="PF00329"/>
    </source>
</evidence>
<accession>A0A1F6NYV2</accession>
<dbReference type="GO" id="GO:0008137">
    <property type="term" value="F:NADH dehydrogenase (ubiquinone) activity"/>
    <property type="evidence" value="ECO:0007669"/>
    <property type="project" value="InterPro"/>
</dbReference>
<proteinExistence type="predicted"/>
<dbReference type="InterPro" id="IPR001135">
    <property type="entry name" value="NADH_Q_OxRdtase_suD"/>
</dbReference>
<name>A0A1F6NYV2_9BACT</name>
<dbReference type="PANTHER" id="PTHR43485:SF1">
    <property type="entry name" value="FORMATE HYDROGENLYASE SUBUNIT 5-RELATED"/>
    <property type="match status" value="1"/>
</dbReference>
<feature type="domain" description="NADH:ubiquinone oxidoreductase 30kDa subunit" evidence="3">
    <location>
        <begin position="27"/>
        <end position="142"/>
    </location>
</feature>